<reference evidence="1" key="1">
    <citation type="submission" date="2020-11" db="EMBL/GenBank/DDBJ databases">
        <authorList>
            <person name="Tran Van P."/>
        </authorList>
    </citation>
    <scope>NUCLEOTIDE SEQUENCE</scope>
</reference>
<proteinExistence type="predicted"/>
<name>A0A7R9CIF4_TIMCR</name>
<evidence type="ECO:0000313" key="1">
    <source>
        <dbReference type="EMBL" id="CAD7396667.1"/>
    </source>
</evidence>
<dbReference type="AlphaFoldDB" id="A0A7R9CIF4"/>
<protein>
    <submittedName>
        <fullName evidence="1">Uncharacterized protein</fullName>
    </submittedName>
</protein>
<accession>A0A7R9CIF4</accession>
<gene>
    <name evidence="1" type="ORF">TCEB3V08_LOCUS3731</name>
</gene>
<organism evidence="1">
    <name type="scientific">Timema cristinae</name>
    <name type="common">Walking stick</name>
    <dbReference type="NCBI Taxonomy" id="61476"/>
    <lineage>
        <taxon>Eukaryota</taxon>
        <taxon>Metazoa</taxon>
        <taxon>Ecdysozoa</taxon>
        <taxon>Arthropoda</taxon>
        <taxon>Hexapoda</taxon>
        <taxon>Insecta</taxon>
        <taxon>Pterygota</taxon>
        <taxon>Neoptera</taxon>
        <taxon>Polyneoptera</taxon>
        <taxon>Phasmatodea</taxon>
        <taxon>Timematodea</taxon>
        <taxon>Timematoidea</taxon>
        <taxon>Timematidae</taxon>
        <taxon>Timema</taxon>
    </lineage>
</organism>
<dbReference type="EMBL" id="OC317411">
    <property type="protein sequence ID" value="CAD7396667.1"/>
    <property type="molecule type" value="Genomic_DNA"/>
</dbReference>
<sequence>MPDLNPLEFFLFTRPRFEARSPRPQQLSSTRLAPLANYATEAGEKVSMEVYLHLHRSKEENHFVITTLTTPDQDSKLDLPIISSLIYCNSSTLDHKATEAVVHPYLFFDWLNASQRNYINARDGQCSSPPDKLLTKNARRVLNDQQSKSNTPYSFQSGLTSVKPTDSQTELEALGIKPGTLGSEDSKFDHYTTEACRLGSYVNYYSFAVTGITSNSNLEASVLDVIHRSLHATAATSAAPRPLPSSDSIRSNCVQNKSCQEGWNRYTEPSTPTVTLSCPILLMSVATPADTSTWDRTCGQVFVTLVGLQAVGPQAYGTGARFSSGAMGVWDRACNFAPQPEDRSGPTCPVRKVLHKCGKALDICRVVSCLAKPSVELRLRSEVTTRTNTWYVCILEETRGLARTEPPREPTK</sequence>